<dbReference type="KEGG" id="mmab:HQ865_06430"/>
<proteinExistence type="predicted"/>
<dbReference type="PANTHER" id="PTHR12526">
    <property type="entry name" value="GLYCOSYLTRANSFERASE"/>
    <property type="match status" value="1"/>
</dbReference>
<reference evidence="2 3" key="1">
    <citation type="submission" date="2020-05" db="EMBL/GenBank/DDBJ databases">
        <title>Mucilaginibacter mali sp. nov.</title>
        <authorList>
            <person name="Kim H.S."/>
            <person name="Lee K.C."/>
            <person name="Suh M.K."/>
            <person name="Kim J.-S."/>
            <person name="Han K.-I."/>
            <person name="Eom M.K."/>
            <person name="Shin Y.K."/>
            <person name="Lee J.-S."/>
        </authorList>
    </citation>
    <scope>NUCLEOTIDE SEQUENCE [LARGE SCALE GENOMIC DNA]</scope>
    <source>
        <strain evidence="2 3">G2-14</strain>
    </source>
</reference>
<dbReference type="SUPFAM" id="SSF53756">
    <property type="entry name" value="UDP-Glycosyltransferase/glycogen phosphorylase"/>
    <property type="match status" value="1"/>
</dbReference>
<name>A0A7D4Q257_9SPHI</name>
<dbReference type="Pfam" id="PF00534">
    <property type="entry name" value="Glycos_transf_1"/>
    <property type="match status" value="1"/>
</dbReference>
<gene>
    <name evidence="2" type="ORF">HQ865_06430</name>
</gene>
<dbReference type="EMBL" id="CP054139">
    <property type="protein sequence ID" value="QKJ29407.1"/>
    <property type="molecule type" value="Genomic_DNA"/>
</dbReference>
<dbReference type="Gene3D" id="3.40.50.2000">
    <property type="entry name" value="Glycogen Phosphorylase B"/>
    <property type="match status" value="2"/>
</dbReference>
<dbReference type="RefSeq" id="WP_173414101.1">
    <property type="nucleotide sequence ID" value="NZ_CP054139.1"/>
</dbReference>
<keyword evidence="3" id="KW-1185">Reference proteome</keyword>
<dbReference type="AlphaFoldDB" id="A0A7D4Q257"/>
<feature type="domain" description="Glycosyl transferase family 1" evidence="1">
    <location>
        <begin position="220"/>
        <end position="373"/>
    </location>
</feature>
<dbReference type="InterPro" id="IPR001296">
    <property type="entry name" value="Glyco_trans_1"/>
</dbReference>
<protein>
    <submittedName>
        <fullName evidence="2">Glycosyltransferase family 4 protein</fullName>
    </submittedName>
</protein>
<organism evidence="2 3">
    <name type="scientific">Mucilaginibacter mali</name>
    <dbReference type="NCBI Taxonomy" id="2740462"/>
    <lineage>
        <taxon>Bacteria</taxon>
        <taxon>Pseudomonadati</taxon>
        <taxon>Bacteroidota</taxon>
        <taxon>Sphingobacteriia</taxon>
        <taxon>Sphingobacteriales</taxon>
        <taxon>Sphingobacteriaceae</taxon>
        <taxon>Mucilaginibacter</taxon>
    </lineage>
</organism>
<dbReference type="CDD" id="cd03801">
    <property type="entry name" value="GT4_PimA-like"/>
    <property type="match status" value="1"/>
</dbReference>
<evidence type="ECO:0000259" key="1">
    <source>
        <dbReference type="Pfam" id="PF00534"/>
    </source>
</evidence>
<dbReference type="Proteomes" id="UP000505355">
    <property type="component" value="Chromosome"/>
</dbReference>
<dbReference type="GO" id="GO:0016757">
    <property type="term" value="F:glycosyltransferase activity"/>
    <property type="evidence" value="ECO:0007669"/>
    <property type="project" value="InterPro"/>
</dbReference>
<evidence type="ECO:0000313" key="2">
    <source>
        <dbReference type="EMBL" id="QKJ29407.1"/>
    </source>
</evidence>
<accession>A0A7D4Q257</accession>
<sequence>MKKILVYTENYERGGGNQYVIDLINNFPENCSFILISNKNGMFESDLEKIERQFQYHTINIRSIPILYQNIKSGRLSKLFFFICRVLIKAFRFLIYGFFKWSNNKKIKKTIAYHNPALVISCNGGYPSAITCLDCVNSANQLKIPVWLTVVSMPHKKTMVDLLYKKIKDNINYLIVNSECIKNEFIVKRGFLPDKIVVLHNFIPTKEIHNGPVNFTRFNINLPVYKLGYIGRIEQAKGIMYLLDSFKKLLKDYPNLQLILTGSGRDMALAQTYCTENGIADKVIFMGYYHGNVKDVLTTFDVFIFPSLWEGLPYSVLEAMANARLVISTNVGGIPEIITDNENGFLVEPANSEKLYDKINYVLNSDDNHQIIANGVATIKDKFSGTLFRQKLKSLLDSSI</sequence>
<keyword evidence="2" id="KW-0808">Transferase</keyword>
<dbReference type="PANTHER" id="PTHR12526:SF638">
    <property type="entry name" value="SPORE COAT PROTEIN SA"/>
    <property type="match status" value="1"/>
</dbReference>
<evidence type="ECO:0000313" key="3">
    <source>
        <dbReference type="Proteomes" id="UP000505355"/>
    </source>
</evidence>